<dbReference type="Gene3D" id="1.20.1110.10">
    <property type="entry name" value="Calcium-transporting ATPase, transmembrane domain"/>
    <property type="match status" value="1"/>
</dbReference>
<evidence type="ECO:0000313" key="3">
    <source>
        <dbReference type="Proteomes" id="UP000265520"/>
    </source>
</evidence>
<protein>
    <submittedName>
        <fullName evidence="2">Magnesium-translocating P-type ATPase</fullName>
    </submittedName>
</protein>
<reference evidence="2 3" key="1">
    <citation type="journal article" date="2018" name="Front. Plant Sci.">
        <title>Red Clover (Trifolium pratense) and Zigzag Clover (T. medium) - A Picture of Genomic Similarities and Differences.</title>
        <authorList>
            <person name="Dluhosova J."/>
            <person name="Istvanek J."/>
            <person name="Nedelnik J."/>
            <person name="Repkova J."/>
        </authorList>
    </citation>
    <scope>NUCLEOTIDE SEQUENCE [LARGE SCALE GENOMIC DNA]</scope>
    <source>
        <strain evidence="3">cv. 10/8</strain>
        <tissue evidence="2">Leaf</tissue>
    </source>
</reference>
<feature type="non-terminal residue" evidence="2">
    <location>
        <position position="1"/>
    </location>
</feature>
<evidence type="ECO:0000313" key="2">
    <source>
        <dbReference type="EMBL" id="MCI17280.1"/>
    </source>
</evidence>
<dbReference type="Proteomes" id="UP000265520">
    <property type="component" value="Unassembled WGS sequence"/>
</dbReference>
<keyword evidence="1" id="KW-0472">Membrane</keyword>
<dbReference type="AlphaFoldDB" id="A0A392Q0N4"/>
<dbReference type="InterPro" id="IPR023298">
    <property type="entry name" value="ATPase_P-typ_TM_dom_sf"/>
</dbReference>
<dbReference type="EMBL" id="LXQA010104716">
    <property type="protein sequence ID" value="MCI17280.1"/>
    <property type="molecule type" value="Genomic_DNA"/>
</dbReference>
<keyword evidence="3" id="KW-1185">Reference proteome</keyword>
<organism evidence="2 3">
    <name type="scientific">Trifolium medium</name>
    <dbReference type="NCBI Taxonomy" id="97028"/>
    <lineage>
        <taxon>Eukaryota</taxon>
        <taxon>Viridiplantae</taxon>
        <taxon>Streptophyta</taxon>
        <taxon>Embryophyta</taxon>
        <taxon>Tracheophyta</taxon>
        <taxon>Spermatophyta</taxon>
        <taxon>Magnoliopsida</taxon>
        <taxon>eudicotyledons</taxon>
        <taxon>Gunneridae</taxon>
        <taxon>Pentapetalae</taxon>
        <taxon>rosids</taxon>
        <taxon>fabids</taxon>
        <taxon>Fabales</taxon>
        <taxon>Fabaceae</taxon>
        <taxon>Papilionoideae</taxon>
        <taxon>50 kb inversion clade</taxon>
        <taxon>NPAAA clade</taxon>
        <taxon>Hologalegina</taxon>
        <taxon>IRL clade</taxon>
        <taxon>Trifolieae</taxon>
        <taxon>Trifolium</taxon>
    </lineage>
</organism>
<proteinExistence type="predicted"/>
<keyword evidence="1" id="KW-1133">Transmembrane helix</keyword>
<comment type="caution">
    <text evidence="2">The sequence shown here is derived from an EMBL/GenBank/DDBJ whole genome shotgun (WGS) entry which is preliminary data.</text>
</comment>
<feature type="transmembrane region" description="Helical" evidence="1">
    <location>
        <begin position="12"/>
        <end position="35"/>
    </location>
</feature>
<dbReference type="SUPFAM" id="SSF81665">
    <property type="entry name" value="Calcium ATPase, transmembrane domain M"/>
    <property type="match status" value="1"/>
</dbReference>
<name>A0A392Q0N4_9FABA</name>
<evidence type="ECO:0000256" key="1">
    <source>
        <dbReference type="SAM" id="Phobius"/>
    </source>
</evidence>
<accession>A0A392Q0N4</accession>
<keyword evidence="1" id="KW-0812">Transmembrane</keyword>
<sequence length="60" mass="6441">YTTSHDLSKSVLFAISVASVLNPQMLPLIINTCLAKGALAMAKDRCIVKSLTSIREMGSM</sequence>